<name>A0A9Q2D0A7_9STAP</name>
<dbReference type="InterPro" id="IPR055247">
    <property type="entry name" value="InsJ-like_HTH"/>
</dbReference>
<dbReference type="InterPro" id="IPR052057">
    <property type="entry name" value="IS150/IS1296_orfA-like"/>
</dbReference>
<evidence type="ECO:0000256" key="1">
    <source>
        <dbReference type="ARBA" id="ARBA00038232"/>
    </source>
</evidence>
<evidence type="ECO:0000313" key="3">
    <source>
        <dbReference type="EMBL" id="MBB5176220.1"/>
    </source>
</evidence>
<gene>
    <name evidence="3" type="ORF">HNQ45_001107</name>
</gene>
<dbReference type="SUPFAM" id="SSF46689">
    <property type="entry name" value="Homeodomain-like"/>
    <property type="match status" value="1"/>
</dbReference>
<dbReference type="Pfam" id="PF13518">
    <property type="entry name" value="HTH_28"/>
    <property type="match status" value="1"/>
</dbReference>
<evidence type="ECO:0000259" key="2">
    <source>
        <dbReference type="Pfam" id="PF13518"/>
    </source>
</evidence>
<keyword evidence="4" id="KW-1185">Reference proteome</keyword>
<reference evidence="3 4" key="1">
    <citation type="submission" date="2020-08" db="EMBL/GenBank/DDBJ databases">
        <title>Genomic Encyclopedia of Type Strains, Phase IV (KMG-IV): sequencing the most valuable type-strain genomes for metagenomic binning, comparative biology and taxonomic classification.</title>
        <authorList>
            <person name="Goeker M."/>
        </authorList>
    </citation>
    <scope>NUCLEOTIDE SEQUENCE [LARGE SCALE GENOMIC DNA]</scope>
    <source>
        <strain evidence="3 4">DSM 19163</strain>
    </source>
</reference>
<dbReference type="Proteomes" id="UP000579136">
    <property type="component" value="Unassembled WGS sequence"/>
</dbReference>
<organism evidence="3 4">
    <name type="scientific">Nosocomiicoccus ampullae</name>
    <dbReference type="NCBI Taxonomy" id="489910"/>
    <lineage>
        <taxon>Bacteria</taxon>
        <taxon>Bacillati</taxon>
        <taxon>Bacillota</taxon>
        <taxon>Bacilli</taxon>
        <taxon>Bacillales</taxon>
        <taxon>Staphylococcaceae</taxon>
        <taxon>Nosocomiicoccus</taxon>
    </lineage>
</organism>
<evidence type="ECO:0000313" key="4">
    <source>
        <dbReference type="Proteomes" id="UP000579136"/>
    </source>
</evidence>
<dbReference type="AlphaFoldDB" id="A0A9Q2D0A7"/>
<protein>
    <submittedName>
        <fullName evidence="3">Transposase-like protein</fullName>
    </submittedName>
</protein>
<feature type="domain" description="Insertion element IS150 protein InsJ-like helix-turn-helix" evidence="2">
    <location>
        <begin position="9"/>
        <end position="54"/>
    </location>
</feature>
<dbReference type="RefSeq" id="WP_183674283.1">
    <property type="nucleotide sequence ID" value="NZ_CBCRYX010000004.1"/>
</dbReference>
<proteinExistence type="inferred from homology"/>
<comment type="similarity">
    <text evidence="1">Belongs to the IS150/IS1296 orfA family.</text>
</comment>
<dbReference type="PANTHER" id="PTHR33795:SF1">
    <property type="entry name" value="INSERTION ELEMENT IS150 PROTEIN INSJ"/>
    <property type="match status" value="1"/>
</dbReference>
<dbReference type="PANTHER" id="PTHR33795">
    <property type="entry name" value="INSERTION ELEMENT IS150 PROTEIN INSJ"/>
    <property type="match status" value="1"/>
</dbReference>
<dbReference type="InterPro" id="IPR009057">
    <property type="entry name" value="Homeodomain-like_sf"/>
</dbReference>
<dbReference type="Gene3D" id="1.10.10.10">
    <property type="entry name" value="Winged helix-like DNA-binding domain superfamily/Winged helix DNA-binding domain"/>
    <property type="match status" value="1"/>
</dbReference>
<dbReference type="InterPro" id="IPR036388">
    <property type="entry name" value="WH-like_DNA-bd_sf"/>
</dbReference>
<accession>A0A9Q2D0A7</accession>
<comment type="caution">
    <text evidence="3">The sequence shown here is derived from an EMBL/GenBank/DDBJ whole genome shotgun (WGS) entry which is preliminary data.</text>
</comment>
<sequence>MSKYSYDLKLEIIRRYEEGFGAIILSKEFNISHDTINNWIMAYNLYGEVGLKKSLSKTRYSGEFKLSVLKYRINNETSG</sequence>
<dbReference type="EMBL" id="JACHHF010000005">
    <property type="protein sequence ID" value="MBB5176220.1"/>
    <property type="molecule type" value="Genomic_DNA"/>
</dbReference>